<feature type="compositionally biased region" description="Low complexity" evidence="1">
    <location>
        <begin position="45"/>
        <end position="57"/>
    </location>
</feature>
<gene>
    <name evidence="2" type="ORF">ACAOBT_LOCUS33085</name>
</gene>
<keyword evidence="3" id="KW-1185">Reference proteome</keyword>
<proteinExistence type="predicted"/>
<dbReference type="EMBL" id="CAKOFQ010008236">
    <property type="protein sequence ID" value="CAH2012901.1"/>
    <property type="molecule type" value="Genomic_DNA"/>
</dbReference>
<accession>A0A9P0MIV5</accession>
<evidence type="ECO:0000313" key="3">
    <source>
        <dbReference type="Proteomes" id="UP001152888"/>
    </source>
</evidence>
<sequence>MVVALPTHSIRKLPQTPAKYLHKEALQLLKQPEVTRQETRDDSDTSGSTSESESNDSNIEDEVQDFCY</sequence>
<organism evidence="2 3">
    <name type="scientific">Acanthoscelides obtectus</name>
    <name type="common">Bean weevil</name>
    <name type="synonym">Bruchus obtectus</name>
    <dbReference type="NCBI Taxonomy" id="200917"/>
    <lineage>
        <taxon>Eukaryota</taxon>
        <taxon>Metazoa</taxon>
        <taxon>Ecdysozoa</taxon>
        <taxon>Arthropoda</taxon>
        <taxon>Hexapoda</taxon>
        <taxon>Insecta</taxon>
        <taxon>Pterygota</taxon>
        <taxon>Neoptera</taxon>
        <taxon>Endopterygota</taxon>
        <taxon>Coleoptera</taxon>
        <taxon>Polyphaga</taxon>
        <taxon>Cucujiformia</taxon>
        <taxon>Chrysomeloidea</taxon>
        <taxon>Chrysomelidae</taxon>
        <taxon>Bruchinae</taxon>
        <taxon>Bruchini</taxon>
        <taxon>Acanthoscelides</taxon>
    </lineage>
</organism>
<evidence type="ECO:0000256" key="1">
    <source>
        <dbReference type="SAM" id="MobiDB-lite"/>
    </source>
</evidence>
<name>A0A9P0MIV5_ACAOB</name>
<feature type="compositionally biased region" description="Acidic residues" evidence="1">
    <location>
        <begin position="58"/>
        <end position="68"/>
    </location>
</feature>
<feature type="region of interest" description="Disordered" evidence="1">
    <location>
        <begin position="29"/>
        <end position="68"/>
    </location>
</feature>
<comment type="caution">
    <text evidence="2">The sequence shown here is derived from an EMBL/GenBank/DDBJ whole genome shotgun (WGS) entry which is preliminary data.</text>
</comment>
<feature type="compositionally biased region" description="Basic and acidic residues" evidence="1">
    <location>
        <begin position="33"/>
        <end position="43"/>
    </location>
</feature>
<reference evidence="2" key="1">
    <citation type="submission" date="2022-03" db="EMBL/GenBank/DDBJ databases">
        <authorList>
            <person name="Sayadi A."/>
        </authorList>
    </citation>
    <scope>NUCLEOTIDE SEQUENCE</scope>
</reference>
<dbReference type="Proteomes" id="UP001152888">
    <property type="component" value="Unassembled WGS sequence"/>
</dbReference>
<dbReference type="AlphaFoldDB" id="A0A9P0MIV5"/>
<protein>
    <submittedName>
        <fullName evidence="2">Uncharacterized protein</fullName>
    </submittedName>
</protein>
<evidence type="ECO:0000313" key="2">
    <source>
        <dbReference type="EMBL" id="CAH2012901.1"/>
    </source>
</evidence>